<organism evidence="2 3">
    <name type="scientific">Natrarchaeobius chitinivorans</name>
    <dbReference type="NCBI Taxonomy" id="1679083"/>
    <lineage>
        <taxon>Archaea</taxon>
        <taxon>Methanobacteriati</taxon>
        <taxon>Methanobacteriota</taxon>
        <taxon>Stenosarchaea group</taxon>
        <taxon>Halobacteria</taxon>
        <taxon>Halobacteriales</taxon>
        <taxon>Natrialbaceae</taxon>
        <taxon>Natrarchaeobius</taxon>
    </lineage>
</organism>
<keyword evidence="1" id="KW-0812">Transmembrane</keyword>
<name>A0A3N6LUW1_NATCH</name>
<reference evidence="2 3" key="1">
    <citation type="submission" date="2018-10" db="EMBL/GenBank/DDBJ databases">
        <title>Natrarchaeobius chitinivorans gen. nov., sp. nov., and Natrarchaeobius haloalkaliphilus sp. nov., alkaliphilic, chitin-utilizing haloarchaea from hypersaline alkaline lakes.</title>
        <authorList>
            <person name="Sorokin D.Y."/>
            <person name="Elcheninov A.G."/>
            <person name="Kostrikina N.A."/>
            <person name="Bale N.J."/>
            <person name="Sinninghe Damste J.S."/>
            <person name="Khijniak T.V."/>
            <person name="Kublanov I.V."/>
            <person name="Toshchakov S.V."/>
        </authorList>
    </citation>
    <scope>NUCLEOTIDE SEQUENCE [LARGE SCALE GENOMIC DNA]</scope>
    <source>
        <strain evidence="2 3">AArcht4T</strain>
    </source>
</reference>
<accession>A0A3N6LUW1</accession>
<evidence type="ECO:0000256" key="1">
    <source>
        <dbReference type="SAM" id="Phobius"/>
    </source>
</evidence>
<feature type="transmembrane region" description="Helical" evidence="1">
    <location>
        <begin position="16"/>
        <end position="35"/>
    </location>
</feature>
<dbReference type="AlphaFoldDB" id="A0A3N6LUW1"/>
<proteinExistence type="predicted"/>
<dbReference type="Proteomes" id="UP000282323">
    <property type="component" value="Unassembled WGS sequence"/>
</dbReference>
<dbReference type="RefSeq" id="WP_124196581.1">
    <property type="nucleotide sequence ID" value="NZ_REGA01000015.1"/>
</dbReference>
<dbReference type="EMBL" id="REGA01000015">
    <property type="protein sequence ID" value="RQG92497.1"/>
    <property type="molecule type" value="Genomic_DNA"/>
</dbReference>
<feature type="transmembrane region" description="Helical" evidence="1">
    <location>
        <begin position="41"/>
        <end position="63"/>
    </location>
</feature>
<keyword evidence="3" id="KW-1185">Reference proteome</keyword>
<protein>
    <submittedName>
        <fullName evidence="2">Uncharacterized protein</fullName>
    </submittedName>
</protein>
<comment type="caution">
    <text evidence="2">The sequence shown here is derived from an EMBL/GenBank/DDBJ whole genome shotgun (WGS) entry which is preliminary data.</text>
</comment>
<keyword evidence="1" id="KW-1133">Transmembrane helix</keyword>
<gene>
    <name evidence="2" type="ORF">EA473_15875</name>
</gene>
<evidence type="ECO:0000313" key="2">
    <source>
        <dbReference type="EMBL" id="RQG92497.1"/>
    </source>
</evidence>
<sequence>MDEAQLQRRLFRIERLLVACLVLLVAVVVILLGTVARTLGFLLGLVLVPLAALGVVLLGLEWVSSSFDSRN</sequence>
<evidence type="ECO:0000313" key="3">
    <source>
        <dbReference type="Proteomes" id="UP000282323"/>
    </source>
</evidence>
<keyword evidence="1" id="KW-0472">Membrane</keyword>